<keyword evidence="2" id="KW-0540">Nuclease</keyword>
<feature type="domain" description="Endonuclease/exonuclease/phosphatase" evidence="1">
    <location>
        <begin position="20"/>
        <end position="262"/>
    </location>
</feature>
<keyword evidence="2" id="KW-0255">Endonuclease</keyword>
<keyword evidence="2" id="KW-0378">Hydrolase</keyword>
<organism evidence="2 3">
    <name type="scientific">Actinomycetospora flava</name>
    <dbReference type="NCBI Taxonomy" id="3129232"/>
    <lineage>
        <taxon>Bacteria</taxon>
        <taxon>Bacillati</taxon>
        <taxon>Actinomycetota</taxon>
        <taxon>Actinomycetes</taxon>
        <taxon>Pseudonocardiales</taxon>
        <taxon>Pseudonocardiaceae</taxon>
        <taxon>Actinomycetospora</taxon>
    </lineage>
</organism>
<comment type="caution">
    <text evidence="2">The sequence shown here is derived from an EMBL/GenBank/DDBJ whole genome shotgun (WGS) entry which is preliminary data.</text>
</comment>
<proteinExistence type="predicted"/>
<gene>
    <name evidence="2" type="ORF">WCD58_19905</name>
</gene>
<protein>
    <submittedName>
        <fullName evidence="2">Endonuclease/exonuclease/phosphatase family protein</fullName>
    </submittedName>
</protein>
<dbReference type="Gene3D" id="3.60.10.10">
    <property type="entry name" value="Endonuclease/exonuclease/phosphatase"/>
    <property type="match status" value="1"/>
</dbReference>
<dbReference type="PANTHER" id="PTHR14859:SF1">
    <property type="entry name" value="PGAP2-INTERACTING PROTEIN"/>
    <property type="match status" value="1"/>
</dbReference>
<dbReference type="SUPFAM" id="SSF56219">
    <property type="entry name" value="DNase I-like"/>
    <property type="match status" value="1"/>
</dbReference>
<dbReference type="PANTHER" id="PTHR14859">
    <property type="entry name" value="CALCOFLUOR WHITE HYPERSENSITIVE PROTEIN PRECURSOR"/>
    <property type="match status" value="1"/>
</dbReference>
<evidence type="ECO:0000313" key="2">
    <source>
        <dbReference type="EMBL" id="MEJ2863440.1"/>
    </source>
</evidence>
<keyword evidence="3" id="KW-1185">Reference proteome</keyword>
<dbReference type="Proteomes" id="UP001369736">
    <property type="component" value="Unassembled WGS sequence"/>
</dbReference>
<dbReference type="GO" id="GO:0004519">
    <property type="term" value="F:endonuclease activity"/>
    <property type="evidence" value="ECO:0007669"/>
    <property type="project" value="UniProtKB-KW"/>
</dbReference>
<dbReference type="InterPro" id="IPR005135">
    <property type="entry name" value="Endo/exonuclease/phosphatase"/>
</dbReference>
<dbReference type="RefSeq" id="WP_337704803.1">
    <property type="nucleotide sequence ID" value="NZ_JBBEGM010000008.1"/>
</dbReference>
<evidence type="ECO:0000313" key="3">
    <source>
        <dbReference type="Proteomes" id="UP001369736"/>
    </source>
</evidence>
<dbReference type="Pfam" id="PF03372">
    <property type="entry name" value="Exo_endo_phos"/>
    <property type="match status" value="1"/>
</dbReference>
<dbReference type="InterPro" id="IPR051916">
    <property type="entry name" value="GPI-anchor_lipid_remodeler"/>
</dbReference>
<evidence type="ECO:0000259" key="1">
    <source>
        <dbReference type="Pfam" id="PF03372"/>
    </source>
</evidence>
<dbReference type="EMBL" id="JBBEGM010000008">
    <property type="protein sequence ID" value="MEJ2863440.1"/>
    <property type="molecule type" value="Genomic_DNA"/>
</dbReference>
<sequence length="271" mass="28563">MPLVSTGPGRGTRSVIMRLATFNLLHGRSPADGVVCPDRLRDAVTGLDADVLALQEVDHAQPRSGLVDQTALAAEALGARDARFEPAVVGTPAESWRPAGPDDAPGAHPTYGVGLVSRHPVVRWHRIPLGTSPAVLPLLVDARRPALVRDEPRVAIAAELAAPAPVGTVVAAHLSFTPGYNVVQLVRLARAVAHLPGPVVILGDLNLPGPVPGTVLRRWRSLAREATFPTERPRVQFDHVLAGAGAPAVRTAYAVPTKVSDHRALVVELEP</sequence>
<name>A0ABU8M7X9_9PSEU</name>
<dbReference type="InterPro" id="IPR036691">
    <property type="entry name" value="Endo/exonu/phosph_ase_sf"/>
</dbReference>
<reference evidence="2 3" key="1">
    <citation type="submission" date="2024-03" db="EMBL/GenBank/DDBJ databases">
        <title>Actinomycetospora sp. OC33-EN07, a novel actinomycete isolated from wild orchid (Aerides multiflora).</title>
        <authorList>
            <person name="Suriyachadkun C."/>
        </authorList>
    </citation>
    <scope>NUCLEOTIDE SEQUENCE [LARGE SCALE GENOMIC DNA]</scope>
    <source>
        <strain evidence="2 3">OC33-EN07</strain>
    </source>
</reference>
<accession>A0ABU8M7X9</accession>